<sequence length="383" mass="40503">MWAQSLLIALAGLFVASALVPITVGRGEEAKPPSVALIAGDKAAQAVGGTGPGAGRVRDDDLKLYDTAISRIRHGENYYDFIVQEQRNSSYPVRPGVAVRLPTLAYLNAAMGVDGDASAPVAMAAAIALMLGVIWAWRRRLADEGATESQLLFGTALVFLGASLGLNRYYFVLHELWAGMLIALALGLHRVGDRGRGGRWIGAWAAAALALAIREHALPFVLLMAAMAAGRALVWRGTAGGRAALKEATAWGLLIALFAGALAWHLSIIAAQVRPTDPMGPSWLALRGLGGWLSNIVLSSNLRFLPHYLAGPVVMAMMLGWAGWRSAAGLTATLLFAGYGVMFMVVGRNDNFYWGAMIAPAMFAGLAFVPMAATSLVKAARPR</sequence>
<feature type="transmembrane region" description="Helical" evidence="1">
    <location>
        <begin position="328"/>
        <end position="346"/>
    </location>
</feature>
<feature type="transmembrane region" description="Helical" evidence="1">
    <location>
        <begin position="248"/>
        <end position="270"/>
    </location>
</feature>
<keyword evidence="1" id="KW-0472">Membrane</keyword>
<keyword evidence="1" id="KW-0812">Transmembrane</keyword>
<evidence type="ECO:0000313" key="3">
    <source>
        <dbReference type="Proteomes" id="UP000753724"/>
    </source>
</evidence>
<gene>
    <name evidence="2" type="ORF">GTZ99_08270</name>
</gene>
<keyword evidence="3" id="KW-1185">Reference proteome</keyword>
<feature type="transmembrane region" description="Helical" evidence="1">
    <location>
        <begin position="117"/>
        <end position="137"/>
    </location>
</feature>
<name>A0ABW9XDF2_9SPHN</name>
<keyword evidence="1" id="KW-1133">Transmembrane helix</keyword>
<proteinExistence type="predicted"/>
<evidence type="ECO:0000256" key="1">
    <source>
        <dbReference type="SAM" id="Phobius"/>
    </source>
</evidence>
<organism evidence="2 3">
    <name type="scientific">Novosphingobium ovatum</name>
    <dbReference type="NCBI Taxonomy" id="1908523"/>
    <lineage>
        <taxon>Bacteria</taxon>
        <taxon>Pseudomonadati</taxon>
        <taxon>Pseudomonadota</taxon>
        <taxon>Alphaproteobacteria</taxon>
        <taxon>Sphingomonadales</taxon>
        <taxon>Sphingomonadaceae</taxon>
        <taxon>Novosphingobium</taxon>
    </lineage>
</organism>
<evidence type="ECO:0008006" key="4">
    <source>
        <dbReference type="Google" id="ProtNLM"/>
    </source>
</evidence>
<accession>A0ABW9XDF2</accession>
<feature type="transmembrane region" description="Helical" evidence="1">
    <location>
        <begin position="352"/>
        <end position="377"/>
    </location>
</feature>
<feature type="transmembrane region" description="Helical" evidence="1">
    <location>
        <begin position="149"/>
        <end position="170"/>
    </location>
</feature>
<evidence type="ECO:0000313" key="2">
    <source>
        <dbReference type="EMBL" id="NBC36550.1"/>
    </source>
</evidence>
<protein>
    <recommendedName>
        <fullName evidence="4">Dolichyl-phosphate-mannose-protein mannosyltransferase</fullName>
    </recommendedName>
</protein>
<dbReference type="Proteomes" id="UP000753724">
    <property type="component" value="Unassembled WGS sequence"/>
</dbReference>
<reference evidence="3" key="1">
    <citation type="submission" date="2020-01" db="EMBL/GenBank/DDBJ databases">
        <title>Sphingomonas sp. strain CSW-10.</title>
        <authorList>
            <person name="Chen W.-M."/>
        </authorList>
    </citation>
    <scope>NUCLEOTIDE SEQUENCE [LARGE SCALE GENOMIC DNA]</scope>
    <source>
        <strain evidence="3">FSY-8</strain>
    </source>
</reference>
<feature type="transmembrane region" description="Helical" evidence="1">
    <location>
        <begin position="204"/>
        <end position="228"/>
    </location>
</feature>
<dbReference type="EMBL" id="JAAAPO010000003">
    <property type="protein sequence ID" value="NBC36550.1"/>
    <property type="molecule type" value="Genomic_DNA"/>
</dbReference>
<comment type="caution">
    <text evidence="2">The sequence shown here is derived from an EMBL/GenBank/DDBJ whole genome shotgun (WGS) entry which is preliminary data.</text>
</comment>
<feature type="transmembrane region" description="Helical" evidence="1">
    <location>
        <begin position="282"/>
        <end position="298"/>
    </location>
</feature>